<keyword evidence="3" id="KW-1185">Reference proteome</keyword>
<dbReference type="InterPro" id="IPR002509">
    <property type="entry name" value="NODB_dom"/>
</dbReference>
<dbReference type="PROSITE" id="PS51677">
    <property type="entry name" value="NODB"/>
    <property type="match status" value="1"/>
</dbReference>
<dbReference type="GO" id="GO:0016810">
    <property type="term" value="F:hydrolase activity, acting on carbon-nitrogen (but not peptide) bonds"/>
    <property type="evidence" value="ECO:0007669"/>
    <property type="project" value="InterPro"/>
</dbReference>
<accession>A0A7X8XXL9</accession>
<dbReference type="Pfam" id="PF01522">
    <property type="entry name" value="Polysacc_deac_1"/>
    <property type="match status" value="1"/>
</dbReference>
<dbReference type="AlphaFoldDB" id="A0A7X8XXL9"/>
<evidence type="ECO:0000313" key="2">
    <source>
        <dbReference type="EMBL" id="NLR93215.1"/>
    </source>
</evidence>
<dbReference type="RefSeq" id="WP_168883918.1">
    <property type="nucleotide sequence ID" value="NZ_JABAIL010000005.1"/>
</dbReference>
<dbReference type="PROSITE" id="PS51257">
    <property type="entry name" value="PROKAR_LIPOPROTEIN"/>
    <property type="match status" value="1"/>
</dbReference>
<name>A0A7X8XXL9_9BACT</name>
<comment type="caution">
    <text evidence="2">The sequence shown here is derived from an EMBL/GenBank/DDBJ whole genome shotgun (WGS) entry which is preliminary data.</text>
</comment>
<dbReference type="EMBL" id="JABAIL010000005">
    <property type="protein sequence ID" value="NLR93215.1"/>
    <property type="molecule type" value="Genomic_DNA"/>
</dbReference>
<evidence type="ECO:0000313" key="3">
    <source>
        <dbReference type="Proteomes" id="UP000585050"/>
    </source>
</evidence>
<organism evidence="2 3">
    <name type="scientific">Flammeovirga agarivorans</name>
    <dbReference type="NCBI Taxonomy" id="2726742"/>
    <lineage>
        <taxon>Bacteria</taxon>
        <taxon>Pseudomonadati</taxon>
        <taxon>Bacteroidota</taxon>
        <taxon>Cytophagia</taxon>
        <taxon>Cytophagales</taxon>
        <taxon>Flammeovirgaceae</taxon>
        <taxon>Flammeovirga</taxon>
    </lineage>
</organism>
<dbReference type="InterPro" id="IPR011330">
    <property type="entry name" value="Glyco_hydro/deAcase_b/a-brl"/>
</dbReference>
<protein>
    <submittedName>
        <fullName evidence="2">Polysaccharide deacetylase family protein</fullName>
    </submittedName>
</protein>
<dbReference type="Gene3D" id="3.20.20.370">
    <property type="entry name" value="Glycoside hydrolase/deacetylase"/>
    <property type="match status" value="1"/>
</dbReference>
<sequence length="250" mass="29335">MKLLLNSFLIFFILSGCTIQQTPSINLSFDDRSIDSWYNIKDLFQKYDVKVTFFITQIDSLSVSDIVKLRELEEEGHEIGYHGNIHVVSEYYIKENSYIDYIENEINPGLDSLKSLGFNPISFAYPYGSKYWFTDFLLYLKGFEYTRNVTPRFGEDDLTKLDIYSSQNSWDFRKSALEIDANAKVSIEMLDLAFQKVVDEHKIIYLYAHTPTKEENPKAYNINIKYLESVFVLSKKYNLKFTTFKNFANE</sequence>
<feature type="domain" description="NodB homology" evidence="1">
    <location>
        <begin position="23"/>
        <end position="250"/>
    </location>
</feature>
<reference evidence="2 3" key="1">
    <citation type="submission" date="2020-04" db="EMBL/GenBank/DDBJ databases">
        <title>Flammeovirga sp. SR4, a novel species isolated from seawater.</title>
        <authorList>
            <person name="Wang X."/>
        </authorList>
    </citation>
    <scope>NUCLEOTIDE SEQUENCE [LARGE SCALE GENOMIC DNA]</scope>
    <source>
        <strain evidence="2 3">SR4</strain>
    </source>
</reference>
<gene>
    <name evidence="2" type="ORF">HGP29_18570</name>
</gene>
<evidence type="ECO:0000259" key="1">
    <source>
        <dbReference type="PROSITE" id="PS51677"/>
    </source>
</evidence>
<dbReference type="Proteomes" id="UP000585050">
    <property type="component" value="Unassembled WGS sequence"/>
</dbReference>
<proteinExistence type="predicted"/>
<dbReference type="SUPFAM" id="SSF88713">
    <property type="entry name" value="Glycoside hydrolase/deacetylase"/>
    <property type="match status" value="1"/>
</dbReference>
<dbReference type="GO" id="GO:0005975">
    <property type="term" value="P:carbohydrate metabolic process"/>
    <property type="evidence" value="ECO:0007669"/>
    <property type="project" value="InterPro"/>
</dbReference>